<reference evidence="3 4" key="1">
    <citation type="journal article" date="2014" name="Genome Announc.">
        <title>Genome Sequence and Methylome of Soil Bacterium Gemmatirosa kalamazoonensis KBS708T, a Member of the Rarely Cultivated Gemmatimonadetes Phylum.</title>
        <authorList>
            <person name="Debruyn J.M."/>
            <person name="Radosevich M."/>
            <person name="Wommack K.E."/>
            <person name="Polson S.W."/>
            <person name="Hauser L.J."/>
            <person name="Fawaz M.N."/>
            <person name="Korlach J."/>
            <person name="Tsai Y.C."/>
        </authorList>
    </citation>
    <scope>NUCLEOTIDE SEQUENCE [LARGE SCALE GENOMIC DNA]</scope>
    <source>
        <strain evidence="3 4">KBS708</strain>
        <plasmid evidence="4">Plasmid 1</plasmid>
    </source>
</reference>
<accession>W0RSJ2</accession>
<dbReference type="HOGENOM" id="CLU_1822573_0_0_0"/>
<feature type="transmembrane region" description="Helical" evidence="2">
    <location>
        <begin position="12"/>
        <end position="30"/>
    </location>
</feature>
<dbReference type="AlphaFoldDB" id="W0RSJ2"/>
<keyword evidence="4" id="KW-1185">Reference proteome</keyword>
<keyword evidence="2" id="KW-1133">Transmembrane helix</keyword>
<feature type="compositionally biased region" description="Basic and acidic residues" evidence="1">
    <location>
        <begin position="56"/>
        <end position="68"/>
    </location>
</feature>
<keyword evidence="2" id="KW-0472">Membrane</keyword>
<dbReference type="EMBL" id="CP007129">
    <property type="protein sequence ID" value="AHG92558.1"/>
    <property type="molecule type" value="Genomic_DNA"/>
</dbReference>
<gene>
    <name evidence="3" type="ORF">J421_5023</name>
</gene>
<dbReference type="KEGG" id="gba:J421_5023"/>
<dbReference type="Proteomes" id="UP000019151">
    <property type="component" value="Plasmid 1"/>
</dbReference>
<name>W0RSJ2_9BACT</name>
<keyword evidence="2" id="KW-0812">Transmembrane</keyword>
<proteinExistence type="predicted"/>
<evidence type="ECO:0000313" key="4">
    <source>
        <dbReference type="Proteomes" id="UP000019151"/>
    </source>
</evidence>
<geneLocation type="plasmid" evidence="3 4">
    <name>1</name>
</geneLocation>
<sequence>MLGGWTLLVQRGVSGSVSVSLLVALWLSIFQALAGHPATRPDGAAARAASAAVETSVRRSEPRPTRDAPRFTRVVTGVVSATGAPPATHPTPATSLGSPAALLRALVGAPDASLRTLRASHAVAALGAVLPYFATAPPLQG</sequence>
<keyword evidence="3" id="KW-0614">Plasmid</keyword>
<evidence type="ECO:0000313" key="3">
    <source>
        <dbReference type="EMBL" id="AHG92558.1"/>
    </source>
</evidence>
<evidence type="ECO:0000256" key="1">
    <source>
        <dbReference type="SAM" id="MobiDB-lite"/>
    </source>
</evidence>
<organism evidence="3 4">
    <name type="scientific">Gemmatirosa kalamazoonensis</name>
    <dbReference type="NCBI Taxonomy" id="861299"/>
    <lineage>
        <taxon>Bacteria</taxon>
        <taxon>Pseudomonadati</taxon>
        <taxon>Gemmatimonadota</taxon>
        <taxon>Gemmatimonadia</taxon>
        <taxon>Gemmatimonadales</taxon>
        <taxon>Gemmatimonadaceae</taxon>
        <taxon>Gemmatirosa</taxon>
    </lineage>
</organism>
<dbReference type="InParanoid" id="W0RSJ2"/>
<feature type="region of interest" description="Disordered" evidence="1">
    <location>
        <begin position="45"/>
        <end position="68"/>
    </location>
</feature>
<evidence type="ECO:0000256" key="2">
    <source>
        <dbReference type="SAM" id="Phobius"/>
    </source>
</evidence>
<dbReference type="PATRIC" id="fig|861299.3.peg.5075"/>
<protein>
    <submittedName>
        <fullName evidence="3">Uncharacterized protein</fullName>
    </submittedName>
</protein>